<dbReference type="STRING" id="1071382.H2B266"/>
<dbReference type="HOGENOM" id="CLU_029536_0_0_1"/>
<reference evidence="1 2" key="1">
    <citation type="journal article" date="2011" name="Proc. Natl. Acad. Sci. U.S.A.">
        <title>Evolutionary erosion of yeast sex chromosomes by mating-type switching accidents.</title>
        <authorList>
            <person name="Gordon J.L."/>
            <person name="Armisen D."/>
            <person name="Proux-Wera E."/>
            <person name="Oheigeartaigh S.S."/>
            <person name="Byrne K.P."/>
            <person name="Wolfe K.H."/>
        </authorList>
    </citation>
    <scope>NUCLEOTIDE SEQUENCE [LARGE SCALE GENOMIC DNA]</scope>
    <source>
        <strain evidence="2">ATCC 22294 / BCRC 22015 / CBS 2517 / CECT 1963 / NBRC 1671 / NRRL Y-8276</strain>
    </source>
</reference>
<dbReference type="RefSeq" id="XP_003959851.1">
    <property type="nucleotide sequence ID" value="XM_003959802.1"/>
</dbReference>
<name>H2B266_KAZAF</name>
<protein>
    <recommendedName>
        <fullName evidence="3">Mitochondrial group I intron splicing factor CCM1</fullName>
    </recommendedName>
</protein>
<proteinExistence type="predicted"/>
<evidence type="ECO:0000313" key="1">
    <source>
        <dbReference type="EMBL" id="CCF60716.1"/>
    </source>
</evidence>
<sequence>MLRLTLWRYFSTIGRNQASQLKEKLYNFEKYNTIMRKSPKALNRLKEKRKTKLQELNRHPYSRSRALDVIKRRYKEDGEKIEIGPTTNADLKYLKHTKDKRLIYSTLGITQNQLRDSRLVSDDVAKLLKRGQVEKALYMIRLAKTNGTAGLNRILEYYLYHLKSPQSAVSLYNWSKKIGVSVNEYTNSILFNGISKQEHLVSAKIGNFVYNTTMRMKESNKLSQIEFNSALSALSNCTDISFAFKLFNDISKMEGIKADSITFIWMLRSCINVKTDALFDELFNDVTSVIPKWCIDSQLLFEICRTIHLRKEDYRSQMIVLNALKQYFQISEKVKVHRIKDGHLLLPALSKWGMEQLPLNSHIIGLFFDVCQKLKKYKLMIDLYETLGGSVDLVDIGIFHQYLEALIKEHPTSCSYECIRALESKEEFLKSAHTLVLCYEAFKKQSLKSRINSSTIETEKLLIELHNFIIRTEGQQSTQFDFKIYPMKSWKYVFRILKNLDVDNNVPKERKKYILIEFVKCLHEGSLSTDRNTDTQRFVELEAVRLINNFAEELKLVSWNKEVVQCRENLEGKQFLQRRLLLRLKDRLLRHIGYLETQNYNETEVKNLEWSIGQLASKTLKLLIEK</sequence>
<dbReference type="Gene3D" id="1.25.40.10">
    <property type="entry name" value="Tetratricopeptide repeat domain"/>
    <property type="match status" value="1"/>
</dbReference>
<evidence type="ECO:0008006" key="3">
    <source>
        <dbReference type="Google" id="ProtNLM"/>
    </source>
</evidence>
<dbReference type="GeneID" id="13887035"/>
<gene>
    <name evidence="1" type="primary">KAFR0L01080</name>
    <name evidence="1" type="ORF">KAFR_0L01080</name>
</gene>
<dbReference type="KEGG" id="kaf:KAFR_0L01080"/>
<dbReference type="FunCoup" id="H2B266">
    <property type="interactions" value="140"/>
</dbReference>
<evidence type="ECO:0000313" key="2">
    <source>
        <dbReference type="Proteomes" id="UP000005220"/>
    </source>
</evidence>
<dbReference type="InParanoid" id="H2B266"/>
<accession>H2B266</accession>
<dbReference type="AlphaFoldDB" id="H2B266"/>
<dbReference type="Proteomes" id="UP000005220">
    <property type="component" value="Chromosome 12"/>
</dbReference>
<dbReference type="InterPro" id="IPR011990">
    <property type="entry name" value="TPR-like_helical_dom_sf"/>
</dbReference>
<keyword evidence="2" id="KW-1185">Reference proteome</keyword>
<organism evidence="1 2">
    <name type="scientific">Kazachstania africana (strain ATCC 22294 / BCRC 22015 / CBS 2517 / CECT 1963 / NBRC 1671 / NRRL Y-8276)</name>
    <name type="common">Yeast</name>
    <name type="synonym">Kluyveromyces africanus</name>
    <dbReference type="NCBI Taxonomy" id="1071382"/>
    <lineage>
        <taxon>Eukaryota</taxon>
        <taxon>Fungi</taxon>
        <taxon>Dikarya</taxon>
        <taxon>Ascomycota</taxon>
        <taxon>Saccharomycotina</taxon>
        <taxon>Saccharomycetes</taxon>
        <taxon>Saccharomycetales</taxon>
        <taxon>Saccharomycetaceae</taxon>
        <taxon>Kazachstania</taxon>
    </lineage>
</organism>
<dbReference type="OrthoDB" id="185373at2759"/>
<dbReference type="eggNOG" id="ENOG502QSY4">
    <property type="taxonomic scope" value="Eukaryota"/>
</dbReference>
<dbReference type="EMBL" id="HE650832">
    <property type="protein sequence ID" value="CCF60716.1"/>
    <property type="molecule type" value="Genomic_DNA"/>
</dbReference>